<name>A0A1I7TQJ3_9PELO</name>
<dbReference type="STRING" id="1561998.A0A1I7TQJ3"/>
<dbReference type="PANTHER" id="PTHR32525">
    <property type="entry name" value="PROTEIN-TYROSINE-PHOSPHATASE"/>
    <property type="match status" value="1"/>
</dbReference>
<protein>
    <submittedName>
        <fullName evidence="2">WSN domain-containing protein</fullName>
    </submittedName>
</protein>
<reference evidence="2" key="1">
    <citation type="submission" date="2016-11" db="UniProtKB">
        <authorList>
            <consortium name="WormBaseParasite"/>
        </authorList>
    </citation>
    <scope>IDENTIFICATION</scope>
</reference>
<organism evidence="1 2">
    <name type="scientific">Caenorhabditis tropicalis</name>
    <dbReference type="NCBI Taxonomy" id="1561998"/>
    <lineage>
        <taxon>Eukaryota</taxon>
        <taxon>Metazoa</taxon>
        <taxon>Ecdysozoa</taxon>
        <taxon>Nematoda</taxon>
        <taxon>Chromadorea</taxon>
        <taxon>Rhabditida</taxon>
        <taxon>Rhabditina</taxon>
        <taxon>Rhabditomorpha</taxon>
        <taxon>Rhabditoidea</taxon>
        <taxon>Rhabditidae</taxon>
        <taxon>Peloderinae</taxon>
        <taxon>Caenorhabditis</taxon>
    </lineage>
</organism>
<evidence type="ECO:0000313" key="1">
    <source>
        <dbReference type="Proteomes" id="UP000095282"/>
    </source>
</evidence>
<accession>A0A1I7TQJ3</accession>
<dbReference type="PANTHER" id="PTHR32525:SF1">
    <property type="entry name" value="DOMAIN OF UNKNOWN FUNCTION WSN DOMAIN-CONTAINING PROTEIN-RELATED"/>
    <property type="match status" value="1"/>
</dbReference>
<evidence type="ECO:0000313" key="2">
    <source>
        <dbReference type="WBParaSite" id="Csp11.Scaffold629.g10777.t1"/>
    </source>
</evidence>
<dbReference type="Proteomes" id="UP000095282">
    <property type="component" value="Unplaced"/>
</dbReference>
<keyword evidence="1" id="KW-1185">Reference proteome</keyword>
<dbReference type="WBParaSite" id="Csp11.Scaffold629.g10777.t1">
    <property type="protein sequence ID" value="Csp11.Scaffold629.g10777.t1"/>
    <property type="gene ID" value="Csp11.Scaffold629.g10777"/>
</dbReference>
<dbReference type="AlphaFoldDB" id="A0A1I7TQJ3"/>
<proteinExistence type="predicted"/>
<sequence>MSLLKGTIKMGSVVNELLNLDPSFDVAGFKSTNIDGFISNFEEVQKKISQTDMKSEDFVLKFDSRVVTKMEVTKEMDDYFKDVADFKEKSNWTAFEDLNEWIGRINGSLNGIDKITEKRRTDDKAQDAVHFGSLIFNLKELLKIENSFLTPSLFLSGPSKLKPFKDMIEEMSAQTTSIKWDELQNTFDLLSDLRKATTIAEKDINLLYSVSKTRVYPHSSPRNWTIGLPNGSNDLSKLSNDMDIKSLKKMLNISYDFQRLYDGLRPIFKLPNLFSMVTLKMAKLLETDTEAMGQIGRWKEELLSIDISKEAAMKVLDLYKKTTDPVDNGVIQPVKNLLNSIDELSESLNSILELTELVKNQKKRSIIFWET</sequence>